<dbReference type="PROSITE" id="PS51184">
    <property type="entry name" value="JMJC"/>
    <property type="match status" value="1"/>
</dbReference>
<dbReference type="SUPFAM" id="SSF51735">
    <property type="entry name" value="NAD(P)-binding Rossmann-fold domains"/>
    <property type="match status" value="1"/>
</dbReference>
<organism evidence="5 6">
    <name type="scientific">Planoprotostelium fungivorum</name>
    <dbReference type="NCBI Taxonomy" id="1890364"/>
    <lineage>
        <taxon>Eukaryota</taxon>
        <taxon>Amoebozoa</taxon>
        <taxon>Evosea</taxon>
        <taxon>Variosea</taxon>
        <taxon>Cavosteliida</taxon>
        <taxon>Cavosteliaceae</taxon>
        <taxon>Planoprotostelium</taxon>
    </lineage>
</organism>
<feature type="compositionally biased region" description="Basic and acidic residues" evidence="3">
    <location>
        <begin position="406"/>
        <end position="439"/>
    </location>
</feature>
<proteinExistence type="inferred from homology"/>
<feature type="compositionally biased region" description="Polar residues" evidence="3">
    <location>
        <begin position="389"/>
        <end position="398"/>
    </location>
</feature>
<reference evidence="5 6" key="1">
    <citation type="journal article" date="2018" name="Genome Biol. Evol.">
        <title>Multiple Roots of Fruiting Body Formation in Amoebozoa.</title>
        <authorList>
            <person name="Hillmann F."/>
            <person name="Forbes G."/>
            <person name="Novohradska S."/>
            <person name="Ferling I."/>
            <person name="Riege K."/>
            <person name="Groth M."/>
            <person name="Westermann M."/>
            <person name="Marz M."/>
            <person name="Spaller T."/>
            <person name="Winckler T."/>
            <person name="Schaap P."/>
            <person name="Glockner G."/>
        </authorList>
    </citation>
    <scope>NUCLEOTIDE SEQUENCE [LARGE SCALE GENOMIC DNA]</scope>
    <source>
        <strain evidence="5 6">Jena</strain>
    </source>
</reference>
<evidence type="ECO:0000256" key="3">
    <source>
        <dbReference type="SAM" id="MobiDB-lite"/>
    </source>
</evidence>
<dbReference type="SMART" id="SM00558">
    <property type="entry name" value="JmjC"/>
    <property type="match status" value="1"/>
</dbReference>
<keyword evidence="6" id="KW-1185">Reference proteome</keyword>
<gene>
    <name evidence="5" type="ORF">PROFUN_09985</name>
</gene>
<evidence type="ECO:0000259" key="4">
    <source>
        <dbReference type="PROSITE" id="PS51184"/>
    </source>
</evidence>
<dbReference type="STRING" id="1890364.A0A2P6NFI2"/>
<accession>A0A2P6NFI2</accession>
<dbReference type="PANTHER" id="PTHR24320:SF152">
    <property type="entry name" value="SHORT-CHAIN DEHYDROGENASE_REDUCTASE FAMILY PROTEIN"/>
    <property type="match status" value="1"/>
</dbReference>
<dbReference type="AlphaFoldDB" id="A0A2P6NFI2"/>
<feature type="domain" description="JmjC" evidence="4">
    <location>
        <begin position="159"/>
        <end position="329"/>
    </location>
</feature>
<dbReference type="EMBL" id="MDYQ01000097">
    <property type="protein sequence ID" value="PRP82723.1"/>
    <property type="molecule type" value="Genomic_DNA"/>
</dbReference>
<evidence type="ECO:0000313" key="5">
    <source>
        <dbReference type="EMBL" id="PRP82723.1"/>
    </source>
</evidence>
<sequence length="807" mass="92665">MHSQQPRTKKAKIESRRVPNLRENNEDVVLNHIKNHPNGNIKLATVLPCEQITKDILNKHMLDDGIPLVISGCLEGWKQNEIRLDLEWLAETYPNVILSGSPRDCTTGFDLQNWTMKRFYNYLTDVQLVKTKNRDVQRYGKSLYGKDLFCPKEWKSFVFDHLHHEIREQVREKGRCDLLGDLPLELQPENLMIYIGMEGTFTPGHRDIAGSLGHNLMIKSYPPKNSSTHRDTYAIWHMIRTADRDAAQEYWKKHGGSLHEDDFCLPFQSLISAPFDVYVVIQRYGDFVFVPPLSPHQVINYGGINIKFSWNTISTATVGLSLTEIETYRTHHKSPVYRIKATIYHALKKRIEEIQRGERRRETMGDMQHLLPLMEDIVRREELECQGGEFSQENMRSTSTKREKRQKKEEKTEKREKKEEKRQKREKKKEERGVKRRVAEEKDPIEPHTVACDLCLCDIFNRFYQCEECGTEVDICLDCIAAGASCDPRHLNKLVMRESIEGDRIYKIVKEGREAYETLVAHFRAMFALDMLGEVWNKTIRAPKVNVDGRTFLITGGNSGIGKETARQIAIMNPKKIYITARNKERGEKAIQELVDNTKFNAFHLIEMDLNSLRSVDHAATSLKDEKIDVLILSEFQSNYLGHHLFLEKMSSNLRAASTPQQKSRVVCLTSIAHLKGTQKGLDAVTSGQQVSFDQYCNTKLLCMMLVKYYKEKLGLDVCTYGVQPGLVNTDPSIPRNPIVRQCMRDLESGAATSVFVATNPGAEGKSGEYWTHMKPHRPNPLVLNQSVVDKYINSHLPLIAPYLTKS</sequence>
<keyword evidence="2" id="KW-0560">Oxidoreductase</keyword>
<dbReference type="Proteomes" id="UP000241769">
    <property type="component" value="Unassembled WGS sequence"/>
</dbReference>
<evidence type="ECO:0000313" key="6">
    <source>
        <dbReference type="Proteomes" id="UP000241769"/>
    </source>
</evidence>
<dbReference type="InterPro" id="IPR003347">
    <property type="entry name" value="JmjC_dom"/>
</dbReference>
<dbReference type="Pfam" id="PF02373">
    <property type="entry name" value="JmjC"/>
    <property type="match status" value="1"/>
</dbReference>
<dbReference type="SUPFAM" id="SSF57850">
    <property type="entry name" value="RING/U-box"/>
    <property type="match status" value="1"/>
</dbReference>
<protein>
    <submittedName>
        <fullName evidence="5">C-module-binding factor</fullName>
    </submittedName>
</protein>
<dbReference type="Gene3D" id="3.40.50.720">
    <property type="entry name" value="NAD(P)-binding Rossmann-like Domain"/>
    <property type="match status" value="2"/>
</dbReference>
<dbReference type="SUPFAM" id="SSF51197">
    <property type="entry name" value="Clavaminate synthase-like"/>
    <property type="match status" value="1"/>
</dbReference>
<dbReference type="Gene3D" id="2.60.120.650">
    <property type="entry name" value="Cupin"/>
    <property type="match status" value="1"/>
</dbReference>
<evidence type="ECO:0000256" key="1">
    <source>
        <dbReference type="ARBA" id="ARBA00006484"/>
    </source>
</evidence>
<dbReference type="InterPro" id="IPR036291">
    <property type="entry name" value="NAD(P)-bd_dom_sf"/>
</dbReference>
<dbReference type="OrthoDB" id="16945at2759"/>
<dbReference type="InterPro" id="IPR002347">
    <property type="entry name" value="SDR_fam"/>
</dbReference>
<feature type="region of interest" description="Disordered" evidence="3">
    <location>
        <begin position="388"/>
        <end position="439"/>
    </location>
</feature>
<dbReference type="Pfam" id="PF00106">
    <property type="entry name" value="adh_short"/>
    <property type="match status" value="1"/>
</dbReference>
<dbReference type="PANTHER" id="PTHR24320">
    <property type="entry name" value="RETINOL DEHYDROGENASE"/>
    <property type="match status" value="1"/>
</dbReference>
<comment type="similarity">
    <text evidence="1">Belongs to the short-chain dehydrogenases/reductases (SDR) family.</text>
</comment>
<name>A0A2P6NFI2_9EUKA</name>
<dbReference type="GO" id="GO:0016491">
    <property type="term" value="F:oxidoreductase activity"/>
    <property type="evidence" value="ECO:0007669"/>
    <property type="project" value="UniProtKB-KW"/>
</dbReference>
<dbReference type="InParanoid" id="A0A2P6NFI2"/>
<evidence type="ECO:0000256" key="2">
    <source>
        <dbReference type="ARBA" id="ARBA00023002"/>
    </source>
</evidence>
<comment type="caution">
    <text evidence="5">The sequence shown here is derived from an EMBL/GenBank/DDBJ whole genome shotgun (WGS) entry which is preliminary data.</text>
</comment>